<organism evidence="1 2">
    <name type="scientific">Pyrus ussuriensis x Pyrus communis</name>
    <dbReference type="NCBI Taxonomy" id="2448454"/>
    <lineage>
        <taxon>Eukaryota</taxon>
        <taxon>Viridiplantae</taxon>
        <taxon>Streptophyta</taxon>
        <taxon>Embryophyta</taxon>
        <taxon>Tracheophyta</taxon>
        <taxon>Spermatophyta</taxon>
        <taxon>Magnoliopsida</taxon>
        <taxon>eudicotyledons</taxon>
        <taxon>Gunneridae</taxon>
        <taxon>Pentapetalae</taxon>
        <taxon>rosids</taxon>
        <taxon>fabids</taxon>
        <taxon>Rosales</taxon>
        <taxon>Rosaceae</taxon>
        <taxon>Amygdaloideae</taxon>
        <taxon>Maleae</taxon>
        <taxon>Pyrus</taxon>
    </lineage>
</organism>
<keyword evidence="2" id="KW-1185">Reference proteome</keyword>
<dbReference type="AlphaFoldDB" id="A0A5N5F9D2"/>
<reference evidence="1 2" key="1">
    <citation type="submission" date="2019-09" db="EMBL/GenBank/DDBJ databases">
        <authorList>
            <person name="Ou C."/>
        </authorList>
    </citation>
    <scope>NUCLEOTIDE SEQUENCE [LARGE SCALE GENOMIC DNA]</scope>
    <source>
        <strain evidence="1">S2</strain>
        <tissue evidence="1">Leaf</tissue>
    </source>
</reference>
<evidence type="ECO:0000313" key="2">
    <source>
        <dbReference type="Proteomes" id="UP000327157"/>
    </source>
</evidence>
<accession>A0A5N5F9D2</accession>
<dbReference type="EMBL" id="SMOL01000753">
    <property type="protein sequence ID" value="KAB2599686.1"/>
    <property type="molecule type" value="Genomic_DNA"/>
</dbReference>
<reference evidence="1 2" key="3">
    <citation type="submission" date="2019-11" db="EMBL/GenBank/DDBJ databases">
        <title>A de novo genome assembly of a pear dwarfing rootstock.</title>
        <authorList>
            <person name="Wang F."/>
            <person name="Wang J."/>
            <person name="Li S."/>
            <person name="Zhang Y."/>
            <person name="Fang M."/>
            <person name="Ma L."/>
            <person name="Zhao Y."/>
            <person name="Jiang S."/>
        </authorList>
    </citation>
    <scope>NUCLEOTIDE SEQUENCE [LARGE SCALE GENOMIC DNA]</scope>
    <source>
        <strain evidence="1">S2</strain>
        <tissue evidence="1">Leaf</tissue>
    </source>
</reference>
<comment type="caution">
    <text evidence="1">The sequence shown here is derived from an EMBL/GenBank/DDBJ whole genome shotgun (WGS) entry which is preliminary data.</text>
</comment>
<dbReference type="Proteomes" id="UP000327157">
    <property type="component" value="Chromosome 13"/>
</dbReference>
<name>A0A5N5F9D2_9ROSA</name>
<evidence type="ECO:0000313" key="1">
    <source>
        <dbReference type="EMBL" id="KAB2599686.1"/>
    </source>
</evidence>
<reference evidence="2" key="2">
    <citation type="submission" date="2019-10" db="EMBL/GenBank/DDBJ databases">
        <title>A de novo genome assembly of a pear dwarfing rootstock.</title>
        <authorList>
            <person name="Wang F."/>
            <person name="Wang J."/>
            <person name="Li S."/>
            <person name="Zhang Y."/>
            <person name="Fang M."/>
            <person name="Ma L."/>
            <person name="Zhao Y."/>
            <person name="Jiang S."/>
        </authorList>
    </citation>
    <scope>NUCLEOTIDE SEQUENCE [LARGE SCALE GENOMIC DNA]</scope>
</reference>
<gene>
    <name evidence="1" type="ORF">D8674_009957</name>
</gene>
<protein>
    <submittedName>
        <fullName evidence="1">Uncharacterized protein</fullName>
    </submittedName>
</protein>
<proteinExistence type="predicted"/>
<sequence length="78" mass="8200">MSTSQQLTTITIVASSPDSPPILPITSFDHHHIILAVENTTMILQIPRRLSGLICASGSSAPAEVAGVAGLKHELQTQ</sequence>